<dbReference type="InterPro" id="IPR010317">
    <property type="entry name" value="WxLIP_PGBD"/>
</dbReference>
<comment type="caution">
    <text evidence="5">The sequence shown here is derived from an EMBL/GenBank/DDBJ whole genome shotgun (WGS) entry which is preliminary data.</text>
</comment>
<accession>A0AAW8RBQ7</accession>
<dbReference type="Proteomes" id="UP001249945">
    <property type="component" value="Unassembled WGS sequence"/>
</dbReference>
<feature type="domain" description="WxL Interacting Protein peptidoglycan binding" evidence="3">
    <location>
        <begin position="32"/>
        <end position="151"/>
    </location>
</feature>
<dbReference type="Pfam" id="PF06030">
    <property type="entry name" value="WxLIP_PGBD"/>
    <property type="match status" value="1"/>
</dbReference>
<proteinExistence type="predicted"/>
<keyword evidence="1" id="KW-0812">Transmembrane</keyword>
<gene>
    <name evidence="5" type="ORF">MX635_10930</name>
</gene>
<keyword evidence="1" id="KW-1133">Transmembrane helix</keyword>
<evidence type="ECO:0000313" key="6">
    <source>
        <dbReference type="Proteomes" id="UP001249945"/>
    </source>
</evidence>
<feature type="signal peptide" evidence="2">
    <location>
        <begin position="1"/>
        <end position="27"/>
    </location>
</feature>
<evidence type="ECO:0000313" key="5">
    <source>
        <dbReference type="EMBL" id="MDT1974907.1"/>
    </source>
</evidence>
<keyword evidence="2" id="KW-0732">Signal</keyword>
<name>A0AAW8RBQ7_CARDV</name>
<dbReference type="EMBL" id="JALRMR010000014">
    <property type="protein sequence ID" value="MDT1974907.1"/>
    <property type="molecule type" value="Genomic_DNA"/>
</dbReference>
<evidence type="ECO:0000259" key="3">
    <source>
        <dbReference type="Pfam" id="PF06030"/>
    </source>
</evidence>
<evidence type="ECO:0000256" key="2">
    <source>
        <dbReference type="SAM" id="SignalP"/>
    </source>
</evidence>
<protein>
    <submittedName>
        <fullName evidence="5">DUF916 and DUF3324 domain-containing protein</fullName>
    </submittedName>
</protein>
<organism evidence="5 6">
    <name type="scientific">Carnobacterium divergens</name>
    <name type="common">Lactobacillus divergens</name>
    <dbReference type="NCBI Taxonomy" id="2748"/>
    <lineage>
        <taxon>Bacteria</taxon>
        <taxon>Bacillati</taxon>
        <taxon>Bacillota</taxon>
        <taxon>Bacilli</taxon>
        <taxon>Lactobacillales</taxon>
        <taxon>Carnobacteriaceae</taxon>
        <taxon>Carnobacterium</taxon>
    </lineage>
</organism>
<evidence type="ECO:0000256" key="1">
    <source>
        <dbReference type="SAM" id="Phobius"/>
    </source>
</evidence>
<dbReference type="AlphaFoldDB" id="A0AAW8RBQ7"/>
<feature type="chain" id="PRO_5043857998" evidence="2">
    <location>
        <begin position="28"/>
        <end position="339"/>
    </location>
</feature>
<dbReference type="Pfam" id="PF11797">
    <property type="entry name" value="WxLIP_HBD"/>
    <property type="match status" value="1"/>
</dbReference>
<dbReference type="RefSeq" id="WP_311780737.1">
    <property type="nucleotide sequence ID" value="NZ_JALRMQ010000008.1"/>
</dbReference>
<keyword evidence="1" id="KW-0472">Membrane</keyword>
<feature type="domain" description="WxL Interacting Protein host binding" evidence="4">
    <location>
        <begin position="163"/>
        <end position="299"/>
    </location>
</feature>
<feature type="transmembrane region" description="Helical" evidence="1">
    <location>
        <begin position="309"/>
        <end position="329"/>
    </location>
</feature>
<evidence type="ECO:0000259" key="4">
    <source>
        <dbReference type="Pfam" id="PF11797"/>
    </source>
</evidence>
<sequence>MKKILKISTIMLMMLLSLVLFMQNTQASELNFAVEPVIPDNQRDKTKSYFDLHVQPNTEQIIEVNLRNDTDTEVTVEPSVHSATTNLNGVVEYGKVDEKKDKTLKYDLNDLVKVDKEIKIPSQSSIKVPMKIQIPEEKFDGILAGGITFKEKEKENKNDSSQNGLSIENKYAYVVALVLNESDTELKSDLQLKKVFPDQVNSRNVINATIQNTQAKYVNQLKIEAKVTKKNSDKILYTSKKEQMQMAPNSTFNYPISLDSKPLKSGQYTLKMSAYSKDDEWHWDENFTIKNSVAKKLNKKDVSIEHHNAVLYTLILVILLIVIMLIILFKKNKNRKKQN</sequence>
<dbReference type="InterPro" id="IPR021759">
    <property type="entry name" value="WxLIP_HBD"/>
</dbReference>
<reference evidence="5" key="1">
    <citation type="submission" date="2022-04" db="EMBL/GenBank/DDBJ databases">
        <title>Draft genome sequences of lactic acid bacteria (LAB) strains involved in meat spoilage.</title>
        <authorList>
            <person name="Palevich N."/>
        </authorList>
    </citation>
    <scope>NUCLEOTIDE SEQUENCE</scope>
    <source>
        <strain evidence="5">9-14</strain>
    </source>
</reference>